<gene>
    <name evidence="1" type="ORF">M9H77_05089</name>
</gene>
<sequence length="296" mass="32875">MKGIGEEKGTSEELPLGYYGFCAIGGMLSAGPSHVAIAPLDVLEVNMQVHPIKYQSIGTCFNAQLREQGPSAFWRGWAGKFFGYGMQGACRFGLYEYFKKVYSDVVSAEVIANVAVCPFEAIQVRVQAQPQLAKGLADGFPKLYMTEGVRGLYRGLIPLWGRNIPFSMVMFSTFEHSVDLLHRKIMQRRKEDCSKVQQLGVTCLAGSVGSIISNPADNIVASLNNKKANSLKQAVRRIGLVNLFTRSLPIRILLFGPVVTMQWFFYDDLRTGWVLQFSSEEEEAAKTAFIRVIPVL</sequence>
<evidence type="ECO:0000313" key="1">
    <source>
        <dbReference type="EMBL" id="KAI5683861.1"/>
    </source>
</evidence>
<evidence type="ECO:0000313" key="2">
    <source>
        <dbReference type="Proteomes" id="UP001060085"/>
    </source>
</evidence>
<organism evidence="1 2">
    <name type="scientific">Catharanthus roseus</name>
    <name type="common">Madagascar periwinkle</name>
    <name type="synonym">Vinca rosea</name>
    <dbReference type="NCBI Taxonomy" id="4058"/>
    <lineage>
        <taxon>Eukaryota</taxon>
        <taxon>Viridiplantae</taxon>
        <taxon>Streptophyta</taxon>
        <taxon>Embryophyta</taxon>
        <taxon>Tracheophyta</taxon>
        <taxon>Spermatophyta</taxon>
        <taxon>Magnoliopsida</taxon>
        <taxon>eudicotyledons</taxon>
        <taxon>Gunneridae</taxon>
        <taxon>Pentapetalae</taxon>
        <taxon>asterids</taxon>
        <taxon>lamiids</taxon>
        <taxon>Gentianales</taxon>
        <taxon>Apocynaceae</taxon>
        <taxon>Rauvolfioideae</taxon>
        <taxon>Vinceae</taxon>
        <taxon>Catharanthinae</taxon>
        <taxon>Catharanthus</taxon>
    </lineage>
</organism>
<reference evidence="2" key="1">
    <citation type="journal article" date="2023" name="Nat. Plants">
        <title>Single-cell RNA sequencing provides a high-resolution roadmap for understanding the multicellular compartmentation of specialized metabolism.</title>
        <authorList>
            <person name="Sun S."/>
            <person name="Shen X."/>
            <person name="Li Y."/>
            <person name="Li Y."/>
            <person name="Wang S."/>
            <person name="Li R."/>
            <person name="Zhang H."/>
            <person name="Shen G."/>
            <person name="Guo B."/>
            <person name="Wei J."/>
            <person name="Xu J."/>
            <person name="St-Pierre B."/>
            <person name="Chen S."/>
            <person name="Sun C."/>
        </authorList>
    </citation>
    <scope>NUCLEOTIDE SEQUENCE [LARGE SCALE GENOMIC DNA]</scope>
</reference>
<accession>A0ACC0CGI6</accession>
<keyword evidence="2" id="KW-1185">Reference proteome</keyword>
<protein>
    <submittedName>
        <fullName evidence="1">Uncharacterized protein</fullName>
    </submittedName>
</protein>
<dbReference type="Proteomes" id="UP001060085">
    <property type="component" value="Linkage Group LG01"/>
</dbReference>
<dbReference type="EMBL" id="CM044701">
    <property type="protein sequence ID" value="KAI5683861.1"/>
    <property type="molecule type" value="Genomic_DNA"/>
</dbReference>
<proteinExistence type="predicted"/>
<comment type="caution">
    <text evidence="1">The sequence shown here is derived from an EMBL/GenBank/DDBJ whole genome shotgun (WGS) entry which is preliminary data.</text>
</comment>
<name>A0ACC0CGI6_CATRO</name>